<feature type="compositionally biased region" description="Basic residues" evidence="1">
    <location>
        <begin position="50"/>
        <end position="59"/>
    </location>
</feature>
<sequence length="82" mass="9208">MVGGGRVKAAKAVVKNAGRAGGSTKLRQLATDQKVSRSLRGWIKQEINGMKRKKKKHLRNPPGYQLAHRRGEESRKENYILL</sequence>
<reference evidence="3 4" key="1">
    <citation type="submission" date="2023-03" db="EMBL/GenBank/DDBJ databases">
        <title>Bacillus Genome Sequencing.</title>
        <authorList>
            <person name="Dunlap C."/>
        </authorList>
    </citation>
    <scope>NUCLEOTIDE SEQUENCE [LARGE SCALE GENOMIC DNA]</scope>
    <source>
        <strain evidence="3 4">B-615</strain>
    </source>
</reference>
<keyword evidence="4" id="KW-1185">Reference proteome</keyword>
<dbReference type="RefSeq" id="WP_242274707.1">
    <property type="nucleotide sequence ID" value="NZ_JARMDB010000020.1"/>
</dbReference>
<evidence type="ECO:0000313" key="4">
    <source>
        <dbReference type="Proteomes" id="UP001309448"/>
    </source>
</evidence>
<gene>
    <name evidence="3" type="ORF">P4U88_21755</name>
</gene>
<organism evidence="3 4">
    <name type="scientific">Bacillus paramycoides</name>
    <dbReference type="NCBI Taxonomy" id="2026194"/>
    <lineage>
        <taxon>Bacteria</taxon>
        <taxon>Bacillati</taxon>
        <taxon>Bacillota</taxon>
        <taxon>Bacilli</taxon>
        <taxon>Bacillales</taxon>
        <taxon>Bacillaceae</taxon>
        <taxon>Bacillus</taxon>
        <taxon>Bacillus cereus group</taxon>
    </lineage>
</organism>
<dbReference type="InterPro" id="IPR029097">
    <property type="entry name" value="Ntox8"/>
</dbReference>
<proteinExistence type="predicted"/>
<dbReference type="Proteomes" id="UP001309448">
    <property type="component" value="Unassembled WGS sequence"/>
</dbReference>
<comment type="caution">
    <text evidence="3">The sequence shown here is derived from an EMBL/GenBank/DDBJ whole genome shotgun (WGS) entry which is preliminary data.</text>
</comment>
<dbReference type="EMBL" id="JARMDB010000020">
    <property type="protein sequence ID" value="MED1568472.1"/>
    <property type="molecule type" value="Genomic_DNA"/>
</dbReference>
<evidence type="ECO:0000259" key="2">
    <source>
        <dbReference type="Pfam" id="PF15545"/>
    </source>
</evidence>
<feature type="compositionally biased region" description="Basic and acidic residues" evidence="1">
    <location>
        <begin position="69"/>
        <end position="82"/>
    </location>
</feature>
<protein>
    <submittedName>
        <fullName evidence="3">Polymorphic toxin type 8 domain-containing protein</fullName>
    </submittedName>
</protein>
<feature type="domain" description="Bacterial toxin 8" evidence="2">
    <location>
        <begin position="30"/>
        <end position="77"/>
    </location>
</feature>
<name>A0ABU6N0D1_9BACI</name>
<feature type="region of interest" description="Disordered" evidence="1">
    <location>
        <begin position="50"/>
        <end position="82"/>
    </location>
</feature>
<accession>A0ABU6N0D1</accession>
<dbReference type="Pfam" id="PF15545">
    <property type="entry name" value="Ntox8"/>
    <property type="match status" value="1"/>
</dbReference>
<evidence type="ECO:0000313" key="3">
    <source>
        <dbReference type="EMBL" id="MED1568472.1"/>
    </source>
</evidence>
<evidence type="ECO:0000256" key="1">
    <source>
        <dbReference type="SAM" id="MobiDB-lite"/>
    </source>
</evidence>